<feature type="non-terminal residue" evidence="1">
    <location>
        <position position="1"/>
    </location>
</feature>
<dbReference type="EMBL" id="ML120263">
    <property type="protein sequence ID" value="RPA70559.1"/>
    <property type="molecule type" value="Genomic_DNA"/>
</dbReference>
<protein>
    <submittedName>
        <fullName evidence="1">Uncharacterized protein</fullName>
    </submittedName>
</protein>
<dbReference type="Proteomes" id="UP000275078">
    <property type="component" value="Unassembled WGS sequence"/>
</dbReference>
<dbReference type="OrthoDB" id="2418900at2759"/>
<keyword evidence="2" id="KW-1185">Reference proteome</keyword>
<organism evidence="1 2">
    <name type="scientific">Ascobolus immersus RN42</name>
    <dbReference type="NCBI Taxonomy" id="1160509"/>
    <lineage>
        <taxon>Eukaryota</taxon>
        <taxon>Fungi</taxon>
        <taxon>Dikarya</taxon>
        <taxon>Ascomycota</taxon>
        <taxon>Pezizomycotina</taxon>
        <taxon>Pezizomycetes</taxon>
        <taxon>Pezizales</taxon>
        <taxon>Ascobolaceae</taxon>
        <taxon>Ascobolus</taxon>
    </lineage>
</organism>
<feature type="non-terminal residue" evidence="1">
    <location>
        <position position="129"/>
    </location>
</feature>
<evidence type="ECO:0000313" key="2">
    <source>
        <dbReference type="Proteomes" id="UP000275078"/>
    </source>
</evidence>
<dbReference type="AlphaFoldDB" id="A0A3N4H6F3"/>
<sequence>IIPIIFGSDETPYTQLGGDKKGWPLFMSIGNIHSSIRNLLSSKAFIQLASLPAAPPLSAWIRQKNNSIQQTLSVILQDLSVLYSTGIEFNCSDGKVRIGHPKMCGWIADYKEFGTLFQIYANSCAVCEI</sequence>
<name>A0A3N4H6F3_ASCIM</name>
<dbReference type="Pfam" id="PF18759">
    <property type="entry name" value="Plavaka"/>
    <property type="match status" value="1"/>
</dbReference>
<reference evidence="1 2" key="1">
    <citation type="journal article" date="2018" name="Nat. Ecol. Evol.">
        <title>Pezizomycetes genomes reveal the molecular basis of ectomycorrhizal truffle lifestyle.</title>
        <authorList>
            <person name="Murat C."/>
            <person name="Payen T."/>
            <person name="Noel B."/>
            <person name="Kuo A."/>
            <person name="Morin E."/>
            <person name="Chen J."/>
            <person name="Kohler A."/>
            <person name="Krizsan K."/>
            <person name="Balestrini R."/>
            <person name="Da Silva C."/>
            <person name="Montanini B."/>
            <person name="Hainaut M."/>
            <person name="Levati E."/>
            <person name="Barry K.W."/>
            <person name="Belfiori B."/>
            <person name="Cichocki N."/>
            <person name="Clum A."/>
            <person name="Dockter R.B."/>
            <person name="Fauchery L."/>
            <person name="Guy J."/>
            <person name="Iotti M."/>
            <person name="Le Tacon F."/>
            <person name="Lindquist E.A."/>
            <person name="Lipzen A."/>
            <person name="Malagnac F."/>
            <person name="Mello A."/>
            <person name="Molinier V."/>
            <person name="Miyauchi S."/>
            <person name="Poulain J."/>
            <person name="Riccioni C."/>
            <person name="Rubini A."/>
            <person name="Sitrit Y."/>
            <person name="Splivallo R."/>
            <person name="Traeger S."/>
            <person name="Wang M."/>
            <person name="Zifcakova L."/>
            <person name="Wipf D."/>
            <person name="Zambonelli A."/>
            <person name="Paolocci F."/>
            <person name="Nowrousian M."/>
            <person name="Ottonello S."/>
            <person name="Baldrian P."/>
            <person name="Spatafora J.W."/>
            <person name="Henrissat B."/>
            <person name="Nagy L.G."/>
            <person name="Aury J.M."/>
            <person name="Wincker P."/>
            <person name="Grigoriev I.V."/>
            <person name="Bonfante P."/>
            <person name="Martin F.M."/>
        </authorList>
    </citation>
    <scope>NUCLEOTIDE SEQUENCE [LARGE SCALE GENOMIC DNA]</scope>
    <source>
        <strain evidence="1 2">RN42</strain>
    </source>
</reference>
<accession>A0A3N4H6F3</accession>
<dbReference type="InterPro" id="IPR041078">
    <property type="entry name" value="Plavaka"/>
</dbReference>
<proteinExistence type="predicted"/>
<evidence type="ECO:0000313" key="1">
    <source>
        <dbReference type="EMBL" id="RPA70559.1"/>
    </source>
</evidence>
<gene>
    <name evidence="1" type="ORF">BJ508DRAFT_199232</name>
</gene>